<dbReference type="Proteomes" id="UP000176998">
    <property type="component" value="Unassembled WGS sequence"/>
</dbReference>
<name>A0A1G4BMM7_9PEZI</name>
<evidence type="ECO:0000256" key="1">
    <source>
        <dbReference type="ARBA" id="ARBA00008861"/>
    </source>
</evidence>
<evidence type="ECO:0000313" key="5">
    <source>
        <dbReference type="EMBL" id="OHF02543.1"/>
    </source>
</evidence>
<evidence type="ECO:0000256" key="2">
    <source>
        <dbReference type="ARBA" id="ARBA00022679"/>
    </source>
</evidence>
<dbReference type="InterPro" id="IPR036568">
    <property type="entry name" value="GGCT-like_sf"/>
</dbReference>
<organism evidence="5 6">
    <name type="scientific">Colletotrichum orchidophilum</name>
    <dbReference type="NCBI Taxonomy" id="1209926"/>
    <lineage>
        <taxon>Eukaryota</taxon>
        <taxon>Fungi</taxon>
        <taxon>Dikarya</taxon>
        <taxon>Ascomycota</taxon>
        <taxon>Pezizomycotina</taxon>
        <taxon>Sordariomycetes</taxon>
        <taxon>Hypocreomycetidae</taxon>
        <taxon>Glomerellales</taxon>
        <taxon>Glomerellaceae</taxon>
        <taxon>Colletotrichum</taxon>
    </lineage>
</organism>
<dbReference type="STRING" id="1209926.A0A1G4BMM7"/>
<dbReference type="SUPFAM" id="SSF110857">
    <property type="entry name" value="Gamma-glutamyl cyclotransferase-like"/>
    <property type="match status" value="1"/>
</dbReference>
<dbReference type="Gene3D" id="3.10.490.10">
    <property type="entry name" value="Gamma-glutamyl cyclotransferase-like"/>
    <property type="match status" value="1"/>
</dbReference>
<gene>
    <name evidence="5" type="ORF">CORC01_02238</name>
</gene>
<dbReference type="CDD" id="cd06661">
    <property type="entry name" value="GGCT_like"/>
    <property type="match status" value="1"/>
</dbReference>
<reference evidence="5 6" key="1">
    <citation type="submission" date="2016-09" db="EMBL/GenBank/DDBJ databases">
        <authorList>
            <person name="Capua I."/>
            <person name="De Benedictis P."/>
            <person name="Joannis T."/>
            <person name="Lombin L.H."/>
            <person name="Cattoli G."/>
        </authorList>
    </citation>
    <scope>NUCLEOTIDE SEQUENCE [LARGE SCALE GENOMIC DNA]</scope>
    <source>
        <strain evidence="5 6">IMI 309357</strain>
    </source>
</reference>
<dbReference type="PANTHER" id="PTHR31544">
    <property type="entry name" value="AIG2-LIKE PROTEIN D"/>
    <property type="match status" value="1"/>
</dbReference>
<dbReference type="GeneID" id="34555399"/>
<dbReference type="AlphaFoldDB" id="A0A1G4BMM7"/>
<feature type="domain" description="Gamma-glutamylcyclotransferase AIG2-like" evidence="4">
    <location>
        <begin position="220"/>
        <end position="300"/>
    </location>
</feature>
<dbReference type="EMBL" id="MJBS01000012">
    <property type="protein sequence ID" value="OHF02543.1"/>
    <property type="molecule type" value="Genomic_DNA"/>
</dbReference>
<dbReference type="PANTHER" id="PTHR31544:SF4">
    <property type="entry name" value="GAMMA-GLUTAMYLCYCLOTRANSFERASE-RELATED"/>
    <property type="match status" value="1"/>
</dbReference>
<dbReference type="GO" id="GO:0016740">
    <property type="term" value="F:transferase activity"/>
    <property type="evidence" value="ECO:0007669"/>
    <property type="project" value="UniProtKB-KW"/>
</dbReference>
<evidence type="ECO:0000259" key="4">
    <source>
        <dbReference type="Pfam" id="PF06094"/>
    </source>
</evidence>
<dbReference type="InterPro" id="IPR013024">
    <property type="entry name" value="GGCT-like"/>
</dbReference>
<keyword evidence="2" id="KW-0808">Transferase</keyword>
<comment type="similarity">
    <text evidence="1">Belongs to the gamma-glutamylcyclotransferase family.</text>
</comment>
<evidence type="ECO:0000256" key="3">
    <source>
        <dbReference type="ARBA" id="ARBA00030602"/>
    </source>
</evidence>
<dbReference type="Pfam" id="PF06094">
    <property type="entry name" value="GGACT"/>
    <property type="match status" value="1"/>
</dbReference>
<dbReference type="InterPro" id="IPR045038">
    <property type="entry name" value="AIG2-like"/>
</dbReference>
<proteinExistence type="inferred from homology"/>
<sequence length="302" mass="33842">MDFLDELESMAQFAVSQPGNVEPDCDDIKRWQSLFGSYSDAAKKIQDQRSDLARVQVSEVHWEMVRAEKQAQGYDKESYEYSCSLPQRISHAVDKKTKKKQKLTTYLLKLEGLFSTPEDVKIACGSSMLLPKFSGTDDEGTAASFCKVDEPTKKILLNHLSAIESTFQPTFIRYSKAEKNLSATSAHPTLGFEATLPHNRPTSSSDQRLLPTQDQYPVWYFFYGTLADPGVLNNLLGIEKPVYRAAKIRGGRLTTWGGKYKALVDASAYEVGCVVEGHAFLVTSKDQEDALQCYETDNYEVV</sequence>
<dbReference type="OrthoDB" id="3262926at2759"/>
<protein>
    <recommendedName>
        <fullName evidence="3">Putative gamma-glutamylcyclotransferase</fullName>
    </recommendedName>
</protein>
<comment type="caution">
    <text evidence="5">The sequence shown here is derived from an EMBL/GenBank/DDBJ whole genome shotgun (WGS) entry which is preliminary data.</text>
</comment>
<evidence type="ECO:0000313" key="6">
    <source>
        <dbReference type="Proteomes" id="UP000176998"/>
    </source>
</evidence>
<keyword evidence="6" id="KW-1185">Reference proteome</keyword>
<accession>A0A1G4BMM7</accession>
<dbReference type="RefSeq" id="XP_022479683.1">
    <property type="nucleotide sequence ID" value="XM_022613889.1"/>
</dbReference>
<dbReference type="InterPro" id="IPR009288">
    <property type="entry name" value="AIG2-like_dom"/>
</dbReference>